<keyword evidence="3 7" id="KW-0732">Signal</keyword>
<comment type="similarity">
    <text evidence="1">Belongs to the peptidase A1 family.</text>
</comment>
<dbReference type="GeneID" id="9049765"/>
<dbReference type="AlphaFoldDB" id="C5LTA2"/>
<dbReference type="InterPro" id="IPR034164">
    <property type="entry name" value="Pepsin-like_dom"/>
</dbReference>
<feature type="domain" description="Peptidase A1" evidence="8">
    <location>
        <begin position="38"/>
        <end position="368"/>
    </location>
</feature>
<keyword evidence="10" id="KW-1185">Reference proteome</keyword>
<sequence length="370" mass="41213">MLIQLLTLINIFAKLEVVRGAVLKLDVRSTLMPPYGNGLFHILLAEGGQKIYALVDTGSDSFFLNWKDWFDRVSEVPCLNWPMGCYKCLEPCSPGAVTKTVIFEDDQMVKYFQHKATLTLGPVSQAFIFGLTFDQEPPVAEEAAISVMGFHKDKGDVNFPSLMKQLQSSQTINNNIFAIYLFPPADHEDPSTEGALLLGGGDPALYQHPLQYVKLTSESHYYVNAVDLQVGDASSTIEVNMDVRLDTGANYFSIPEAHYDRLMKEIKAHTSNAAGVDVHFEPDGDIWLMPCEYLAKLPPLRFGLGSKGAPVHFTITYMNYAENYYGTCYLVVERGNAENIITFPDRMLIGNYFQFEPDRVGLSKLASSSA</sequence>
<gene>
    <name evidence="9" type="ORF">Pmar_PMAR024547</name>
</gene>
<dbReference type="EMBL" id="GG685288">
    <property type="protein sequence ID" value="EER00070.1"/>
    <property type="molecule type" value="Genomic_DNA"/>
</dbReference>
<keyword evidence="2" id="KW-0645">Protease</keyword>
<evidence type="ECO:0000256" key="7">
    <source>
        <dbReference type="SAM" id="SignalP"/>
    </source>
</evidence>
<dbReference type="InterPro" id="IPR001461">
    <property type="entry name" value="Aspartic_peptidase_A1"/>
</dbReference>
<dbReference type="InParanoid" id="C5LTA2"/>
<dbReference type="Gene3D" id="2.40.70.10">
    <property type="entry name" value="Acid Proteases"/>
    <property type="match status" value="2"/>
</dbReference>
<evidence type="ECO:0000256" key="2">
    <source>
        <dbReference type="ARBA" id="ARBA00022670"/>
    </source>
</evidence>
<evidence type="ECO:0000259" key="8">
    <source>
        <dbReference type="PROSITE" id="PS51767"/>
    </source>
</evidence>
<dbReference type="PANTHER" id="PTHR47965:SF12">
    <property type="entry name" value="ASPARTIC PROTEINASE 3-RELATED"/>
    <property type="match status" value="1"/>
</dbReference>
<dbReference type="CDD" id="cd05471">
    <property type="entry name" value="pepsin_like"/>
    <property type="match status" value="1"/>
</dbReference>
<evidence type="ECO:0000313" key="9">
    <source>
        <dbReference type="EMBL" id="EER00070.1"/>
    </source>
</evidence>
<reference evidence="9 10" key="1">
    <citation type="submission" date="2008-07" db="EMBL/GenBank/DDBJ databases">
        <authorList>
            <person name="El-Sayed N."/>
            <person name="Caler E."/>
            <person name="Inman J."/>
            <person name="Amedeo P."/>
            <person name="Hass B."/>
            <person name="Wortman J."/>
        </authorList>
    </citation>
    <scope>NUCLEOTIDE SEQUENCE [LARGE SCALE GENOMIC DNA]</scope>
    <source>
        <strain evidence="10">ATCC 50983 / TXsc</strain>
    </source>
</reference>
<feature type="chain" id="PRO_5002954724" evidence="7">
    <location>
        <begin position="21"/>
        <end position="370"/>
    </location>
</feature>
<dbReference type="RefSeq" id="XP_002767352.1">
    <property type="nucleotide sequence ID" value="XM_002767306.1"/>
</dbReference>
<name>C5LTA2_PERM5</name>
<evidence type="ECO:0000313" key="10">
    <source>
        <dbReference type="Proteomes" id="UP000007800"/>
    </source>
</evidence>
<protein>
    <submittedName>
        <fullName evidence="9">Cathepsin D, putative</fullName>
    </submittedName>
</protein>
<keyword evidence="5" id="KW-0378">Hydrolase</keyword>
<organism evidence="10">
    <name type="scientific">Perkinsus marinus (strain ATCC 50983 / TXsc)</name>
    <dbReference type="NCBI Taxonomy" id="423536"/>
    <lineage>
        <taxon>Eukaryota</taxon>
        <taxon>Sar</taxon>
        <taxon>Alveolata</taxon>
        <taxon>Perkinsozoa</taxon>
        <taxon>Perkinsea</taxon>
        <taxon>Perkinsida</taxon>
        <taxon>Perkinsidae</taxon>
        <taxon>Perkinsus</taxon>
    </lineage>
</organism>
<accession>C5LTA2</accession>
<dbReference type="InterPro" id="IPR033121">
    <property type="entry name" value="PEPTIDASE_A1"/>
</dbReference>
<dbReference type="PANTHER" id="PTHR47965">
    <property type="entry name" value="ASPARTYL PROTEASE-RELATED"/>
    <property type="match status" value="1"/>
</dbReference>
<dbReference type="SUPFAM" id="SSF50630">
    <property type="entry name" value="Acid proteases"/>
    <property type="match status" value="1"/>
</dbReference>
<dbReference type="Pfam" id="PF00026">
    <property type="entry name" value="Asp"/>
    <property type="match status" value="1"/>
</dbReference>
<keyword evidence="4" id="KW-0064">Aspartyl protease</keyword>
<evidence type="ECO:0000256" key="6">
    <source>
        <dbReference type="ARBA" id="ARBA00023145"/>
    </source>
</evidence>
<dbReference type="InterPro" id="IPR021109">
    <property type="entry name" value="Peptidase_aspartic_dom_sf"/>
</dbReference>
<proteinExistence type="inferred from homology"/>
<evidence type="ECO:0000256" key="5">
    <source>
        <dbReference type="ARBA" id="ARBA00022801"/>
    </source>
</evidence>
<feature type="signal peptide" evidence="7">
    <location>
        <begin position="1"/>
        <end position="20"/>
    </location>
</feature>
<keyword evidence="6" id="KW-0865">Zymogen</keyword>
<dbReference type="GO" id="GO:0004190">
    <property type="term" value="F:aspartic-type endopeptidase activity"/>
    <property type="evidence" value="ECO:0007669"/>
    <property type="project" value="UniProtKB-KW"/>
</dbReference>
<dbReference type="GO" id="GO:0006508">
    <property type="term" value="P:proteolysis"/>
    <property type="evidence" value="ECO:0007669"/>
    <property type="project" value="UniProtKB-KW"/>
</dbReference>
<dbReference type="Proteomes" id="UP000007800">
    <property type="component" value="Unassembled WGS sequence"/>
</dbReference>
<evidence type="ECO:0000256" key="4">
    <source>
        <dbReference type="ARBA" id="ARBA00022750"/>
    </source>
</evidence>
<evidence type="ECO:0000256" key="3">
    <source>
        <dbReference type="ARBA" id="ARBA00022729"/>
    </source>
</evidence>
<dbReference type="PROSITE" id="PS51767">
    <property type="entry name" value="PEPTIDASE_A1"/>
    <property type="match status" value="1"/>
</dbReference>
<evidence type="ECO:0000256" key="1">
    <source>
        <dbReference type="ARBA" id="ARBA00007447"/>
    </source>
</evidence>